<protein>
    <submittedName>
        <fullName evidence="1">Uncharacterized protein</fullName>
    </submittedName>
</protein>
<dbReference type="Pfam" id="PF18934">
    <property type="entry name" value="DUF5682"/>
    <property type="match status" value="1"/>
</dbReference>
<sequence length="745" mass="79740">MPATFIGVRHHSPACARLTTALIERLRPAYVLVEGPVELNDRLDELLLGHELPIAIFSHYRDGPRSLASWSPFCEYSPEWAALTTGRAVGAQVRFIDLPAWHPALAARRNRYTDAEERYAEAVSRLCSTFAVDDVDSLWDHLFEIAPPDGLPERLAAYFDLLRGESTVAEDDAARERYMASWVRAAVADAGPEPVVVVTGGFHRPALERLAASGSASWPEVPPLPDGALGESFLVPYSFARLDAFTGYQSGMPSPEYYQRLWESGPGPAADSLIDTVLTRLRARGLPASTADLVTAYALAAGLANLRGHPRPARADILDALASALITDDLDQRHPWRTHGPLRPGVHPVVAEMVAALTGDRTGRLHPDTPAPPLVRAVTLELAELGLDRDGSAYLDLAHDGQHSRLLHRLRVLDIPGFERHSGPASGGDPSRSELWRLTGTELRLPMLIEAGAHGSTPADAAAAVLADRAAKANIGELAELLFDAVVCGVADLAERVVEEIRSGISAAHDLGALGRVLAGALGLWRHDDLWNTSGSASLAGVLAAAVPRILWLAEGVRGGPAPADPARLNAMVALRDTVRYAAPVLDLHPEVVLAACRRIAADAGAPPDLRGAAFGLAWSSGAPCDPTRAIHGNPSTLGDWLAGLFALAREELLAEDHGVLTVLDDLISGMGETDFLIALPALRHAFAYFPPHEREALARTLLTHHNLNGSARSLIRPHTNPLTTAKSLTTESTVDHVLQEEGLC</sequence>
<reference evidence="1 2" key="1">
    <citation type="submission" date="2021-03" db="EMBL/GenBank/DDBJ databases">
        <title>Sequencing the genomes of 1000 actinobacteria strains.</title>
        <authorList>
            <person name="Klenk H.-P."/>
        </authorList>
    </citation>
    <scope>NUCLEOTIDE SEQUENCE [LARGE SCALE GENOMIC DNA]</scope>
    <source>
        <strain evidence="1 2">DSM 45510</strain>
    </source>
</reference>
<dbReference type="EMBL" id="JAGGMS010000001">
    <property type="protein sequence ID" value="MBP2181135.1"/>
    <property type="molecule type" value="Genomic_DNA"/>
</dbReference>
<proteinExistence type="predicted"/>
<keyword evidence="2" id="KW-1185">Reference proteome</keyword>
<dbReference type="RefSeq" id="WP_209664595.1">
    <property type="nucleotide sequence ID" value="NZ_JAGGMS010000001.1"/>
</dbReference>
<accession>A0ABS4PNY2</accession>
<evidence type="ECO:0000313" key="1">
    <source>
        <dbReference type="EMBL" id="MBP2181135.1"/>
    </source>
</evidence>
<name>A0ABS4PNY2_9PSEU</name>
<organism evidence="1 2">
    <name type="scientific">Amycolatopsis magusensis</name>
    <dbReference type="NCBI Taxonomy" id="882444"/>
    <lineage>
        <taxon>Bacteria</taxon>
        <taxon>Bacillati</taxon>
        <taxon>Actinomycetota</taxon>
        <taxon>Actinomycetes</taxon>
        <taxon>Pseudonocardiales</taxon>
        <taxon>Pseudonocardiaceae</taxon>
        <taxon>Amycolatopsis</taxon>
    </lineage>
</organism>
<dbReference type="InterPro" id="IPR043737">
    <property type="entry name" value="DUF5682"/>
</dbReference>
<dbReference type="Proteomes" id="UP000741013">
    <property type="component" value="Unassembled WGS sequence"/>
</dbReference>
<evidence type="ECO:0000313" key="2">
    <source>
        <dbReference type="Proteomes" id="UP000741013"/>
    </source>
</evidence>
<comment type="caution">
    <text evidence="1">The sequence shown here is derived from an EMBL/GenBank/DDBJ whole genome shotgun (WGS) entry which is preliminary data.</text>
</comment>
<gene>
    <name evidence="1" type="ORF">JOM49_002661</name>
</gene>